<sequence>FLTPMNTSRRHSYGVPSRCWCGKGVVYSIRELMTILTDVSVDHSMAFWKIKKSRMGEISLL</sequence>
<dbReference type="EMBL" id="JAGKQM010000012">
    <property type="protein sequence ID" value="KAH0899076.1"/>
    <property type="molecule type" value="Genomic_DNA"/>
</dbReference>
<name>A0ABQ8B487_BRANA</name>
<evidence type="ECO:0000313" key="1">
    <source>
        <dbReference type="EMBL" id="KAH0899076.1"/>
    </source>
</evidence>
<organism evidence="1 2">
    <name type="scientific">Brassica napus</name>
    <name type="common">Rape</name>
    <dbReference type="NCBI Taxonomy" id="3708"/>
    <lineage>
        <taxon>Eukaryota</taxon>
        <taxon>Viridiplantae</taxon>
        <taxon>Streptophyta</taxon>
        <taxon>Embryophyta</taxon>
        <taxon>Tracheophyta</taxon>
        <taxon>Spermatophyta</taxon>
        <taxon>Magnoliopsida</taxon>
        <taxon>eudicotyledons</taxon>
        <taxon>Gunneridae</taxon>
        <taxon>Pentapetalae</taxon>
        <taxon>rosids</taxon>
        <taxon>malvids</taxon>
        <taxon>Brassicales</taxon>
        <taxon>Brassicaceae</taxon>
        <taxon>Brassiceae</taxon>
        <taxon>Brassica</taxon>
    </lineage>
</organism>
<gene>
    <name evidence="1" type="ORF">HID58_048644</name>
</gene>
<evidence type="ECO:0000313" key="2">
    <source>
        <dbReference type="Proteomes" id="UP000824890"/>
    </source>
</evidence>
<feature type="non-terminal residue" evidence="1">
    <location>
        <position position="61"/>
    </location>
</feature>
<proteinExistence type="predicted"/>
<comment type="caution">
    <text evidence="1">The sequence shown here is derived from an EMBL/GenBank/DDBJ whole genome shotgun (WGS) entry which is preliminary data.</text>
</comment>
<feature type="non-terminal residue" evidence="1">
    <location>
        <position position="1"/>
    </location>
</feature>
<reference evidence="1 2" key="1">
    <citation type="submission" date="2021-05" db="EMBL/GenBank/DDBJ databases">
        <title>Genome Assembly of Synthetic Allotetraploid Brassica napus Reveals Homoeologous Exchanges between Subgenomes.</title>
        <authorList>
            <person name="Davis J.T."/>
        </authorList>
    </citation>
    <scope>NUCLEOTIDE SEQUENCE [LARGE SCALE GENOMIC DNA]</scope>
    <source>
        <strain evidence="2">cv. Da-Ae</strain>
        <tissue evidence="1">Seedling</tissue>
    </source>
</reference>
<keyword evidence="2" id="KW-1185">Reference proteome</keyword>
<accession>A0ABQ8B487</accession>
<dbReference type="Proteomes" id="UP000824890">
    <property type="component" value="Unassembled WGS sequence"/>
</dbReference>
<protein>
    <submittedName>
        <fullName evidence="1">Uncharacterized protein</fullName>
    </submittedName>
</protein>